<accession>A0ABU6TB27</accession>
<evidence type="ECO:0000313" key="3">
    <source>
        <dbReference type="Proteomes" id="UP001341840"/>
    </source>
</evidence>
<gene>
    <name evidence="2" type="ORF">PIB30_024915</name>
</gene>
<protein>
    <submittedName>
        <fullName evidence="2">Uncharacterized protein</fullName>
    </submittedName>
</protein>
<evidence type="ECO:0000313" key="2">
    <source>
        <dbReference type="EMBL" id="MED6145406.1"/>
    </source>
</evidence>
<feature type="compositionally biased region" description="Acidic residues" evidence="1">
    <location>
        <begin position="180"/>
        <end position="196"/>
    </location>
</feature>
<dbReference type="Proteomes" id="UP001341840">
    <property type="component" value="Unassembled WGS sequence"/>
</dbReference>
<proteinExistence type="predicted"/>
<keyword evidence="3" id="KW-1185">Reference proteome</keyword>
<reference evidence="2 3" key="1">
    <citation type="journal article" date="2023" name="Plants (Basel)">
        <title>Bridging the Gap: Combining Genomics and Transcriptomics Approaches to Understand Stylosanthes scabra, an Orphan Legume from the Brazilian Caatinga.</title>
        <authorList>
            <person name="Ferreira-Neto J.R.C."/>
            <person name="da Silva M.D."/>
            <person name="Binneck E."/>
            <person name="de Melo N.F."/>
            <person name="da Silva R.H."/>
            <person name="de Melo A.L.T.M."/>
            <person name="Pandolfi V."/>
            <person name="Bustamante F.O."/>
            <person name="Brasileiro-Vidal A.C."/>
            <person name="Benko-Iseppon A.M."/>
        </authorList>
    </citation>
    <scope>NUCLEOTIDE SEQUENCE [LARGE SCALE GENOMIC DNA]</scope>
    <source>
        <tissue evidence="2">Leaves</tissue>
    </source>
</reference>
<feature type="compositionally biased region" description="Basic and acidic residues" evidence="1">
    <location>
        <begin position="163"/>
        <end position="179"/>
    </location>
</feature>
<evidence type="ECO:0000256" key="1">
    <source>
        <dbReference type="SAM" id="MobiDB-lite"/>
    </source>
</evidence>
<feature type="region of interest" description="Disordered" evidence="1">
    <location>
        <begin position="160"/>
        <end position="217"/>
    </location>
</feature>
<feature type="compositionally biased region" description="Polar residues" evidence="1">
    <location>
        <begin position="199"/>
        <end position="217"/>
    </location>
</feature>
<name>A0ABU6TB27_9FABA</name>
<organism evidence="2 3">
    <name type="scientific">Stylosanthes scabra</name>
    <dbReference type="NCBI Taxonomy" id="79078"/>
    <lineage>
        <taxon>Eukaryota</taxon>
        <taxon>Viridiplantae</taxon>
        <taxon>Streptophyta</taxon>
        <taxon>Embryophyta</taxon>
        <taxon>Tracheophyta</taxon>
        <taxon>Spermatophyta</taxon>
        <taxon>Magnoliopsida</taxon>
        <taxon>eudicotyledons</taxon>
        <taxon>Gunneridae</taxon>
        <taxon>Pentapetalae</taxon>
        <taxon>rosids</taxon>
        <taxon>fabids</taxon>
        <taxon>Fabales</taxon>
        <taxon>Fabaceae</taxon>
        <taxon>Papilionoideae</taxon>
        <taxon>50 kb inversion clade</taxon>
        <taxon>dalbergioids sensu lato</taxon>
        <taxon>Dalbergieae</taxon>
        <taxon>Pterocarpus clade</taxon>
        <taxon>Stylosanthes</taxon>
    </lineage>
</organism>
<dbReference type="EMBL" id="JASCZI010090711">
    <property type="protein sequence ID" value="MED6145406.1"/>
    <property type="molecule type" value="Genomic_DNA"/>
</dbReference>
<sequence>MAEEDSFLALVHHDGEIKHRSREGVKFTDKNPTNVFITIRTRLADLQRSIQRKICPNGRKRLEMIYYRILISVVAQGVMYGCFAIEADEHLQVLFHCRRQFPEVRTTELFVEMLAPLASSSGSAPNTHSANVVGPSRRVIQPEPEAQLVASQTFGIYNEAEAGDLRDSDPGVEEALRADDSDDEPPFIDGDSDDDSGLIPNQQGGKPSSGTQGSQGLNKQAEFEIGQTFVDKEVAVLAVKNYSIHRVVEYKVIESDQAKYLGRCK</sequence>
<comment type="caution">
    <text evidence="2">The sequence shown here is derived from an EMBL/GenBank/DDBJ whole genome shotgun (WGS) entry which is preliminary data.</text>
</comment>